<evidence type="ECO:0000259" key="3">
    <source>
        <dbReference type="PROSITE" id="PS51332"/>
    </source>
</evidence>
<dbReference type="PROSITE" id="PS51332">
    <property type="entry name" value="B12_BINDING"/>
    <property type="match status" value="1"/>
</dbReference>
<keyword evidence="2" id="KW-0170">Cobalt</keyword>
<dbReference type="Pfam" id="PF02310">
    <property type="entry name" value="B12-binding"/>
    <property type="match status" value="1"/>
</dbReference>
<reference evidence="4 5" key="1">
    <citation type="submission" date="2015-12" db="EMBL/GenBank/DDBJ databases">
        <authorList>
            <person name="Shamseldin A."/>
            <person name="Moawad H."/>
            <person name="Abd El-Rahim W.M."/>
            <person name="Sadowsky M.J."/>
        </authorList>
    </citation>
    <scope>NUCLEOTIDE SEQUENCE [LARGE SCALE GENOMIC DNA]</scope>
    <source>
        <strain evidence="4 5">DG5B</strain>
    </source>
</reference>
<feature type="domain" description="B12-binding" evidence="3">
    <location>
        <begin position="225"/>
        <end position="358"/>
    </location>
</feature>
<dbReference type="KEGG" id="hyg:AUC43_16375"/>
<dbReference type="InterPro" id="IPR036594">
    <property type="entry name" value="Meth_synthase_dom"/>
</dbReference>
<dbReference type="RefSeq" id="WP_068196096.1">
    <property type="nucleotide sequence ID" value="NZ_CP013909.1"/>
</dbReference>
<evidence type="ECO:0000313" key="5">
    <source>
        <dbReference type="Proteomes" id="UP000059542"/>
    </source>
</evidence>
<dbReference type="OrthoDB" id="9803687at2"/>
<keyword evidence="5" id="KW-1185">Reference proteome</keyword>
<dbReference type="GO" id="GO:0005829">
    <property type="term" value="C:cytosol"/>
    <property type="evidence" value="ECO:0007669"/>
    <property type="project" value="TreeGrafter"/>
</dbReference>
<protein>
    <recommendedName>
        <fullName evidence="3">B12-binding domain-containing protein</fullName>
    </recommendedName>
</protein>
<dbReference type="Proteomes" id="UP000059542">
    <property type="component" value="Chromosome"/>
</dbReference>
<dbReference type="InterPro" id="IPR050554">
    <property type="entry name" value="Met_Synthase/Corrinoid"/>
</dbReference>
<dbReference type="SUPFAM" id="SSF52242">
    <property type="entry name" value="Cobalamin (vitamin B12)-binding domain"/>
    <property type="match status" value="1"/>
</dbReference>
<dbReference type="STRING" id="1411621.AUC43_16375"/>
<dbReference type="PANTHER" id="PTHR45833:SF1">
    <property type="entry name" value="METHIONINE SYNTHASE"/>
    <property type="match status" value="1"/>
</dbReference>
<dbReference type="InterPro" id="IPR036724">
    <property type="entry name" value="Cobalamin-bd_sf"/>
</dbReference>
<evidence type="ECO:0000256" key="2">
    <source>
        <dbReference type="ARBA" id="ARBA00023285"/>
    </source>
</evidence>
<dbReference type="Gene3D" id="1.10.1240.10">
    <property type="entry name" value="Methionine synthase domain"/>
    <property type="match status" value="1"/>
</dbReference>
<dbReference type="AlphaFoldDB" id="A0A0U4BSY3"/>
<evidence type="ECO:0000256" key="1">
    <source>
        <dbReference type="ARBA" id="ARBA00022723"/>
    </source>
</evidence>
<evidence type="ECO:0000313" key="4">
    <source>
        <dbReference type="EMBL" id="ALW86519.1"/>
    </source>
</evidence>
<name>A0A0U4BSY3_9BACT</name>
<dbReference type="GO" id="GO:0046653">
    <property type="term" value="P:tetrahydrofolate metabolic process"/>
    <property type="evidence" value="ECO:0007669"/>
    <property type="project" value="TreeGrafter"/>
</dbReference>
<dbReference type="InterPro" id="IPR003759">
    <property type="entry name" value="Cbl-bd_cap"/>
</dbReference>
<organism evidence="4 5">
    <name type="scientific">Hymenobacter sedentarius</name>
    <dbReference type="NCBI Taxonomy" id="1411621"/>
    <lineage>
        <taxon>Bacteria</taxon>
        <taxon>Pseudomonadati</taxon>
        <taxon>Bacteroidota</taxon>
        <taxon>Cytophagia</taxon>
        <taxon>Cytophagales</taxon>
        <taxon>Hymenobacteraceae</taxon>
        <taxon>Hymenobacter</taxon>
    </lineage>
</organism>
<dbReference type="GO" id="GO:0050667">
    <property type="term" value="P:homocysteine metabolic process"/>
    <property type="evidence" value="ECO:0007669"/>
    <property type="project" value="TreeGrafter"/>
</dbReference>
<dbReference type="Gene3D" id="3.40.50.280">
    <property type="entry name" value="Cobalamin-binding domain"/>
    <property type="match status" value="1"/>
</dbReference>
<proteinExistence type="predicted"/>
<keyword evidence="1" id="KW-0479">Metal-binding</keyword>
<dbReference type="EMBL" id="CP013909">
    <property type="protein sequence ID" value="ALW86519.1"/>
    <property type="molecule type" value="Genomic_DNA"/>
</dbReference>
<sequence>MPTNQALREQIAQRLNQELEALASYAAKQLTHPAGTDAGSTLDQLKQHLLALGNAVLMNSPALFEAHVLQLSKELGAPHAIEQVAALRQALLLRLSVGEYVVAASTLSAGVNALTSKEVAVEPIAAPSPERTPEAGRFAGLSADYLALLLAADRTAAQRLVLAEAEAGTDVRHLYLHVLQPAQREVGNLWHSGTISVAEEHYCTAATAGLMAQLQPYFQHTPRNGRRLLAACVAGDLHTLGLQMVADFLEYDGWEVSYLGASTPLESIRRMAAEQGVDLLLTAASMPHHVPLLRELVTGLRSDRVTQHVRVLVGGRPFAHEAGLWERTGADAWAANADEAVTVVRGMFGDGNRDADVKASQAAS</sequence>
<dbReference type="PANTHER" id="PTHR45833">
    <property type="entry name" value="METHIONINE SYNTHASE"/>
    <property type="match status" value="1"/>
</dbReference>
<dbReference type="GO" id="GO:0008705">
    <property type="term" value="F:methionine synthase activity"/>
    <property type="evidence" value="ECO:0007669"/>
    <property type="project" value="TreeGrafter"/>
</dbReference>
<dbReference type="Pfam" id="PF02607">
    <property type="entry name" value="B12-binding_2"/>
    <property type="match status" value="1"/>
</dbReference>
<dbReference type="GO" id="GO:0031419">
    <property type="term" value="F:cobalamin binding"/>
    <property type="evidence" value="ECO:0007669"/>
    <property type="project" value="InterPro"/>
</dbReference>
<dbReference type="GO" id="GO:0046872">
    <property type="term" value="F:metal ion binding"/>
    <property type="evidence" value="ECO:0007669"/>
    <property type="project" value="UniProtKB-KW"/>
</dbReference>
<accession>A0A0U4BSY3</accession>
<dbReference type="InterPro" id="IPR006158">
    <property type="entry name" value="Cobalamin-bd"/>
</dbReference>
<gene>
    <name evidence="4" type="ORF">AUC43_16375</name>
</gene>